<dbReference type="GO" id="GO:0016020">
    <property type="term" value="C:membrane"/>
    <property type="evidence" value="ECO:0007669"/>
    <property type="project" value="UniProtKB-SubCell"/>
</dbReference>
<dbReference type="GO" id="GO:0140359">
    <property type="term" value="F:ABC-type transporter activity"/>
    <property type="evidence" value="ECO:0007669"/>
    <property type="project" value="InterPro"/>
</dbReference>
<dbReference type="PROSITE" id="PS00211">
    <property type="entry name" value="ABC_TRANSPORTER_1"/>
    <property type="match status" value="1"/>
</dbReference>
<evidence type="ECO:0000256" key="6">
    <source>
        <dbReference type="ARBA" id="ARBA00022989"/>
    </source>
</evidence>
<evidence type="ECO:0000256" key="3">
    <source>
        <dbReference type="ARBA" id="ARBA00022692"/>
    </source>
</evidence>
<keyword evidence="2" id="KW-0813">Transport</keyword>
<comment type="subcellular location">
    <subcellularLocation>
        <location evidence="1">Membrane</location>
        <topology evidence="1">Multi-pass membrane protein</topology>
    </subcellularLocation>
</comment>
<gene>
    <name evidence="12" type="ORF">CC85DRAFT_261114</name>
</gene>
<evidence type="ECO:0000256" key="4">
    <source>
        <dbReference type="ARBA" id="ARBA00022741"/>
    </source>
</evidence>
<evidence type="ECO:0000256" key="9">
    <source>
        <dbReference type="SAM" id="Phobius"/>
    </source>
</evidence>
<dbReference type="InterPro" id="IPR017871">
    <property type="entry name" value="ABC_transporter-like_CS"/>
</dbReference>
<feature type="chain" id="PRO_5005245397" description="ABC transporter domain-containing protein" evidence="10">
    <location>
        <begin position="18"/>
        <end position="993"/>
    </location>
</feature>
<dbReference type="PANTHER" id="PTHR48041">
    <property type="entry name" value="ABC TRANSPORTER G FAMILY MEMBER 28"/>
    <property type="match status" value="1"/>
</dbReference>
<feature type="transmembrane region" description="Helical" evidence="9">
    <location>
        <begin position="822"/>
        <end position="843"/>
    </location>
</feature>
<feature type="transmembrane region" description="Helical" evidence="9">
    <location>
        <begin position="881"/>
        <end position="901"/>
    </location>
</feature>
<name>A0A0J0XLP5_9TREE</name>
<keyword evidence="13" id="KW-1185">Reference proteome</keyword>
<evidence type="ECO:0000256" key="5">
    <source>
        <dbReference type="ARBA" id="ARBA00022840"/>
    </source>
</evidence>
<organism evidence="12 13">
    <name type="scientific">Cutaneotrichosporon oleaginosum</name>
    <dbReference type="NCBI Taxonomy" id="879819"/>
    <lineage>
        <taxon>Eukaryota</taxon>
        <taxon>Fungi</taxon>
        <taxon>Dikarya</taxon>
        <taxon>Basidiomycota</taxon>
        <taxon>Agaricomycotina</taxon>
        <taxon>Tremellomycetes</taxon>
        <taxon>Trichosporonales</taxon>
        <taxon>Trichosporonaceae</taxon>
        <taxon>Cutaneotrichosporon</taxon>
    </lineage>
</organism>
<dbReference type="Proteomes" id="UP000053611">
    <property type="component" value="Unassembled WGS sequence"/>
</dbReference>
<dbReference type="OrthoDB" id="66620at2759"/>
<feature type="transmembrane region" description="Helical" evidence="9">
    <location>
        <begin position="736"/>
        <end position="759"/>
    </location>
</feature>
<dbReference type="InterPro" id="IPR050352">
    <property type="entry name" value="ABCG_transporters"/>
</dbReference>
<dbReference type="STRING" id="879819.A0A0J0XLP5"/>
<evidence type="ECO:0000313" key="13">
    <source>
        <dbReference type="Proteomes" id="UP000053611"/>
    </source>
</evidence>
<accession>A0A0J0XLP5</accession>
<feature type="transmembrane region" description="Helical" evidence="9">
    <location>
        <begin position="305"/>
        <end position="328"/>
    </location>
</feature>
<dbReference type="Pfam" id="PF01061">
    <property type="entry name" value="ABC2_membrane"/>
    <property type="match status" value="1"/>
</dbReference>
<keyword evidence="7 9" id="KW-0472">Membrane</keyword>
<keyword evidence="10" id="KW-0732">Signal</keyword>
<dbReference type="GO" id="GO:0016887">
    <property type="term" value="F:ATP hydrolysis activity"/>
    <property type="evidence" value="ECO:0007669"/>
    <property type="project" value="InterPro"/>
</dbReference>
<dbReference type="PANTHER" id="PTHR48041:SF139">
    <property type="entry name" value="PROTEIN SCARLET"/>
    <property type="match status" value="1"/>
</dbReference>
<evidence type="ECO:0000256" key="7">
    <source>
        <dbReference type="ARBA" id="ARBA00023136"/>
    </source>
</evidence>
<evidence type="ECO:0000313" key="12">
    <source>
        <dbReference type="EMBL" id="KLT42041.1"/>
    </source>
</evidence>
<feature type="region of interest" description="Disordered" evidence="8">
    <location>
        <begin position="655"/>
        <end position="682"/>
    </location>
</feature>
<feature type="transmembrane region" description="Helical" evidence="9">
    <location>
        <begin position="771"/>
        <end position="792"/>
    </location>
</feature>
<dbReference type="InterPro" id="IPR027417">
    <property type="entry name" value="P-loop_NTPase"/>
</dbReference>
<dbReference type="InterPro" id="IPR003593">
    <property type="entry name" value="AAA+_ATPase"/>
</dbReference>
<evidence type="ECO:0000259" key="11">
    <source>
        <dbReference type="PROSITE" id="PS50893"/>
    </source>
</evidence>
<dbReference type="InterPro" id="IPR003439">
    <property type="entry name" value="ABC_transporter-like_ATP-bd"/>
</dbReference>
<dbReference type="AlphaFoldDB" id="A0A0J0XLP5"/>
<protein>
    <recommendedName>
        <fullName evidence="11">ABC transporter domain-containing protein</fullName>
    </recommendedName>
</protein>
<dbReference type="RefSeq" id="XP_018278532.1">
    <property type="nucleotide sequence ID" value="XM_018420861.1"/>
</dbReference>
<evidence type="ECO:0000256" key="10">
    <source>
        <dbReference type="SAM" id="SignalP"/>
    </source>
</evidence>
<dbReference type="GeneID" id="28981464"/>
<dbReference type="Gene3D" id="3.40.50.300">
    <property type="entry name" value="P-loop containing nucleotide triphosphate hydrolases"/>
    <property type="match status" value="1"/>
</dbReference>
<dbReference type="SUPFAM" id="SSF52540">
    <property type="entry name" value="P-loop containing nucleoside triphosphate hydrolases"/>
    <property type="match status" value="1"/>
</dbReference>
<feature type="transmembrane region" description="Helical" evidence="9">
    <location>
        <begin position="849"/>
        <end position="869"/>
    </location>
</feature>
<dbReference type="Pfam" id="PF00005">
    <property type="entry name" value="ABC_tran"/>
    <property type="match status" value="1"/>
</dbReference>
<dbReference type="InterPro" id="IPR013525">
    <property type="entry name" value="ABC2_TM"/>
</dbReference>
<evidence type="ECO:0000256" key="8">
    <source>
        <dbReference type="SAM" id="MobiDB-lite"/>
    </source>
</evidence>
<evidence type="ECO:0000256" key="2">
    <source>
        <dbReference type="ARBA" id="ARBA00022448"/>
    </source>
</evidence>
<feature type="signal peptide" evidence="10">
    <location>
        <begin position="1"/>
        <end position="17"/>
    </location>
</feature>
<dbReference type="SMART" id="SM00382">
    <property type="entry name" value="AAA"/>
    <property type="match status" value="1"/>
</dbReference>
<dbReference type="GO" id="GO:0005524">
    <property type="term" value="F:ATP binding"/>
    <property type="evidence" value="ECO:0007669"/>
    <property type="project" value="UniProtKB-KW"/>
</dbReference>
<keyword evidence="5" id="KW-0067">ATP-binding</keyword>
<proteinExistence type="predicted"/>
<dbReference type="PROSITE" id="PS50893">
    <property type="entry name" value="ABC_TRANSPORTER_2"/>
    <property type="match status" value="1"/>
</dbReference>
<keyword evidence="3 9" id="KW-0812">Transmembrane</keyword>
<feature type="transmembrane region" description="Helical" evidence="9">
    <location>
        <begin position="967"/>
        <end position="989"/>
    </location>
</feature>
<dbReference type="EMBL" id="KQ087210">
    <property type="protein sequence ID" value="KLT42041.1"/>
    <property type="molecule type" value="Genomic_DNA"/>
</dbReference>
<sequence>MLWHAVVAAAAAVGAAAQCVNYGVADGGSCVCPAGFSAPSNNNCDLPNCGGSLYEPAGATGANGATSGCACASGWTGPGCTVCQNAPACVSSLAKFSNSSNAIASAALDTTMTCSSVPTVYAASQMACSVDQPTLKAIFPGAAQLTISRFLNSSRTPGGERALAQAGIAGGNAEAWAQLWLDGVEQFYCHATACNQTITAGGAVNSSLWECAGLACTCRPGTAFCGGSTTNLTGPINGLQGPLSVDCGEGGTCQFKQQFLNGLFGSGGLTLTQCSFGECVEQYVIDQAMGIVGGSAGSSGLSGGVIAGLAVVGAIILAIILVTIWGVIVRNKARKAVGDGALEKRRGGVGLAWSGVGYEVQSHGRGLYATTVSWLRGWGSPTPRAADHEDGTGVGPNGGRVVLRDTRGDLPPGGFCCVLGPSGAGKSTLIDILAGKRKAGRVEGKVAYLDDGGRRVRIGYCDQSDVLSPTSTVLETLQFAAYLRLPETIPRAAKDERAHQVLRELGLEHIANTRVGSGEHRGISGGEMRRVSIGVELVADPDVLVLDEPTSGLDSVSAARIVSLLKALAEEHGTTIIASIHQPSSALYHSFSQVLLLANGRQLYFGPGGSVPADFFAQHGYPCPPGYNVADHLLEIASENPQGLPTGAAAALSTRAASGSRASDNSASGEAEAGEKDSNHHAPVLNRMSNEIDLAQIQAANTERKWWPSSHPATTFLTQLGVLAQREWRTLMRDKTLLVAHVVVSAVIGVFAGGLYYNVKITIAGFQNRVGSLFFLGSLISFTSFSALNNMAEMRPLFLRERSGDFYSPQAWLLSRLLFDVLPLRILPTIIVSVILYFMVGLAATAANFFKFLLIAVEFAIAMALYNFLLPSVFAHPSIAMLLSSAWVLFNMVFAGFFINISNIPAALRWLRYLAPLGYMLEALTVNEVGSGLMIVDVLQGVPIEISAVPIMHSLFGFGEGNYYRNVLVLFAWIAGFLSMLVLTVIYFLREKR</sequence>
<feature type="domain" description="ABC transporter" evidence="11">
    <location>
        <begin position="386"/>
        <end position="633"/>
    </location>
</feature>
<keyword evidence="6 9" id="KW-1133">Transmembrane helix</keyword>
<evidence type="ECO:0000256" key="1">
    <source>
        <dbReference type="ARBA" id="ARBA00004141"/>
    </source>
</evidence>
<reference evidence="12 13" key="1">
    <citation type="submission" date="2015-03" db="EMBL/GenBank/DDBJ databases">
        <title>Genomics and transcriptomics of the oil-accumulating basidiomycete yeast T. oleaginosus allow insights into substrate utilization and the diverse evolutionary trajectories of mating systems in fungi.</title>
        <authorList>
            <consortium name="DOE Joint Genome Institute"/>
            <person name="Kourist R."/>
            <person name="Kracht O."/>
            <person name="Bracharz F."/>
            <person name="Lipzen A."/>
            <person name="Nolan M."/>
            <person name="Ohm R."/>
            <person name="Grigoriev I."/>
            <person name="Sun S."/>
            <person name="Heitman J."/>
            <person name="Bruck T."/>
            <person name="Nowrousian M."/>
        </authorList>
    </citation>
    <scope>NUCLEOTIDE SEQUENCE [LARGE SCALE GENOMIC DNA]</scope>
    <source>
        <strain evidence="12 13">IBC0246</strain>
    </source>
</reference>
<keyword evidence="4" id="KW-0547">Nucleotide-binding</keyword>